<comment type="cofactor">
    <cofactor evidence="1">
        <name>(6R)-5,10-methylene-5,6,7,8-tetrahydrofolate</name>
        <dbReference type="ChEBI" id="CHEBI:15636"/>
    </cofactor>
</comment>
<feature type="binding site" evidence="4">
    <location>
        <position position="218"/>
    </location>
    <ligand>
        <name>FAD</name>
        <dbReference type="ChEBI" id="CHEBI:57692"/>
    </ligand>
</feature>
<keyword evidence="8" id="KW-0456">Lyase</keyword>
<evidence type="ECO:0000256" key="1">
    <source>
        <dbReference type="ARBA" id="ARBA00001932"/>
    </source>
</evidence>
<dbReference type="Pfam" id="PF00875">
    <property type="entry name" value="DNA_photolyase"/>
    <property type="match status" value="1"/>
</dbReference>
<feature type="domain" description="Photolyase/cryptochrome alpha/beta" evidence="7">
    <location>
        <begin position="1"/>
        <end position="126"/>
    </location>
</feature>
<feature type="binding site" evidence="4">
    <location>
        <position position="265"/>
    </location>
    <ligand>
        <name>FAD</name>
        <dbReference type="ChEBI" id="CHEBI:57692"/>
    </ligand>
</feature>
<dbReference type="InterPro" id="IPR014729">
    <property type="entry name" value="Rossmann-like_a/b/a_fold"/>
</dbReference>
<reference evidence="8" key="1">
    <citation type="submission" date="2023-07" db="EMBL/GenBank/DDBJ databases">
        <title>Genome content predicts the carbon catabolic preferences of heterotrophic bacteria.</title>
        <authorList>
            <person name="Gralka M."/>
        </authorList>
    </citation>
    <scope>NUCLEOTIDE SEQUENCE</scope>
    <source>
        <strain evidence="8">I2M02</strain>
    </source>
</reference>
<evidence type="ECO:0000256" key="3">
    <source>
        <dbReference type="ARBA" id="ARBA00022827"/>
    </source>
</evidence>
<evidence type="ECO:0000256" key="4">
    <source>
        <dbReference type="PIRSR" id="PIRSR602081-1"/>
    </source>
</evidence>
<feature type="site" description="Electron transfer via tryptophanyl radical" evidence="5">
    <location>
        <position position="375"/>
    </location>
</feature>
<dbReference type="EC" id="4.1.99.3" evidence="8"/>
<gene>
    <name evidence="8" type="ORF">Q4494_01820</name>
</gene>
<dbReference type="InterPro" id="IPR036134">
    <property type="entry name" value="Crypto/Photolyase_FAD-like_sf"/>
</dbReference>
<dbReference type="InterPro" id="IPR036155">
    <property type="entry name" value="Crypto/Photolyase_N_sf"/>
</dbReference>
<dbReference type="Gene3D" id="3.40.50.620">
    <property type="entry name" value="HUPs"/>
    <property type="match status" value="1"/>
</dbReference>
<dbReference type="GO" id="GO:0071949">
    <property type="term" value="F:FAD binding"/>
    <property type="evidence" value="ECO:0007669"/>
    <property type="project" value="TreeGrafter"/>
</dbReference>
<dbReference type="PANTHER" id="PTHR11455">
    <property type="entry name" value="CRYPTOCHROME"/>
    <property type="match status" value="1"/>
</dbReference>
<dbReference type="InterPro" id="IPR006050">
    <property type="entry name" value="DNA_photolyase_N"/>
</dbReference>
<feature type="site" description="Electron transfer via tryptophanyl radical" evidence="5">
    <location>
        <position position="352"/>
    </location>
</feature>
<dbReference type="GO" id="GO:0003677">
    <property type="term" value="F:DNA binding"/>
    <property type="evidence" value="ECO:0007669"/>
    <property type="project" value="TreeGrafter"/>
</dbReference>
<dbReference type="RefSeq" id="WP_303479285.1">
    <property type="nucleotide sequence ID" value="NZ_JAUOPJ010000001.1"/>
</dbReference>
<evidence type="ECO:0000256" key="2">
    <source>
        <dbReference type="ARBA" id="ARBA00022630"/>
    </source>
</evidence>
<dbReference type="PROSITE" id="PS51645">
    <property type="entry name" value="PHR_CRY_ALPHA_BETA"/>
    <property type="match status" value="1"/>
</dbReference>
<dbReference type="InterPro" id="IPR005101">
    <property type="entry name" value="Cryptochr/Photolyase_FAD-bd"/>
</dbReference>
<accession>A0AAW7XNJ2</accession>
<dbReference type="SUPFAM" id="SSF48173">
    <property type="entry name" value="Cryptochrome/photolyase FAD-binding domain"/>
    <property type="match status" value="1"/>
</dbReference>
<organism evidence="8 9">
    <name type="scientific">Celeribacter halophilus</name>
    <dbReference type="NCBI Taxonomy" id="576117"/>
    <lineage>
        <taxon>Bacteria</taxon>
        <taxon>Pseudomonadati</taxon>
        <taxon>Pseudomonadota</taxon>
        <taxon>Alphaproteobacteria</taxon>
        <taxon>Rhodobacterales</taxon>
        <taxon>Roseobacteraceae</taxon>
        <taxon>Celeribacter</taxon>
    </lineage>
</organism>
<keyword evidence="3 4" id="KW-0274">FAD</keyword>
<comment type="caution">
    <text evidence="8">The sequence shown here is derived from an EMBL/GenBank/DDBJ whole genome shotgun (WGS) entry which is preliminary data.</text>
</comment>
<dbReference type="GO" id="GO:0009416">
    <property type="term" value="P:response to light stimulus"/>
    <property type="evidence" value="ECO:0007669"/>
    <property type="project" value="TreeGrafter"/>
</dbReference>
<name>A0AAW7XNJ2_9RHOB</name>
<dbReference type="InterPro" id="IPR002081">
    <property type="entry name" value="Cryptochrome/DNA_photolyase_1"/>
</dbReference>
<proteinExistence type="inferred from homology"/>
<dbReference type="Gene3D" id="1.10.579.10">
    <property type="entry name" value="DNA Cyclobutane Dipyrimidine Photolyase, subunit A, domain 3"/>
    <property type="match status" value="1"/>
</dbReference>
<dbReference type="EMBL" id="JAUOPJ010000001">
    <property type="protein sequence ID" value="MDO6455803.1"/>
    <property type="molecule type" value="Genomic_DNA"/>
</dbReference>
<dbReference type="Gene3D" id="1.25.40.80">
    <property type="match status" value="1"/>
</dbReference>
<dbReference type="PRINTS" id="PR00147">
    <property type="entry name" value="DNAPHOTLYASE"/>
</dbReference>
<evidence type="ECO:0000313" key="9">
    <source>
        <dbReference type="Proteomes" id="UP001169823"/>
    </source>
</evidence>
<sequence length="465" mass="52945">MVSIWWIRRDFRLGDNPALVAAVQAGQVLPVFIRDAELDALGTAPKWRLGLGLDHLIRRIEGLGGQVVLRQGRAAEELQRLVKETGATGVFWNRLYDKAAIARDTEVKATLTEAGVNAQSSNAHLLFEPWTVSTKAGSYYKVYSPYWKAVRAHPVPDPLPVPDPDWAETRLDSAKLEDWHLGADMKRGAEVVLPHCHIGEARALTRLDNFLQDHVQSYKARRDFPAEPVCSGLSENLTYGEISPRTVWFAGWHALEEGAQGAEHFIKELVWREFAYHLLYHEPDLPEQNHREGWDRFPWRAENADAENWRRGRTGVRFVDAAMRELYVTGVMHNRARMIVASYLTKHLLTDWRVGRKWFEDCLIDWDPASNAMGWQWVAGCGPDAAPYFRIFNPDGQAVKFDRDGEYQRRWIAEGQEAPPPTALSYFDAVPRAWGLSPDQPYPAPDQTLKAGRERALEVYSRLKG</sequence>
<evidence type="ECO:0000256" key="6">
    <source>
        <dbReference type="RuleBase" id="RU004182"/>
    </source>
</evidence>
<comment type="similarity">
    <text evidence="6">Belongs to the DNA photolyase family.</text>
</comment>
<dbReference type="Proteomes" id="UP001169823">
    <property type="component" value="Unassembled WGS sequence"/>
</dbReference>
<feature type="site" description="Electron transfer via tryptophanyl radical" evidence="5">
    <location>
        <position position="299"/>
    </location>
</feature>
<keyword evidence="2 4" id="KW-0285">Flavoprotein</keyword>
<dbReference type="PANTHER" id="PTHR11455:SF9">
    <property type="entry name" value="CRYPTOCHROME CIRCADIAN CLOCK 5 ISOFORM X1"/>
    <property type="match status" value="1"/>
</dbReference>
<comment type="cofactor">
    <cofactor evidence="4">
        <name>FAD</name>
        <dbReference type="ChEBI" id="CHEBI:57692"/>
    </cofactor>
    <text evidence="4">Binds 1 FAD per subunit.</text>
</comment>
<evidence type="ECO:0000313" key="8">
    <source>
        <dbReference type="EMBL" id="MDO6455803.1"/>
    </source>
</evidence>
<dbReference type="Pfam" id="PF03441">
    <property type="entry name" value="FAD_binding_7"/>
    <property type="match status" value="1"/>
</dbReference>
<keyword evidence="6" id="KW-0157">Chromophore</keyword>
<evidence type="ECO:0000259" key="7">
    <source>
        <dbReference type="PROSITE" id="PS51645"/>
    </source>
</evidence>
<protein>
    <submittedName>
        <fullName evidence="8">Deoxyribodipyrimidine photo-lyase</fullName>
        <ecNumber evidence="8">4.1.99.3</ecNumber>
    </submittedName>
</protein>
<feature type="binding site" evidence="4">
    <location>
        <begin position="365"/>
        <end position="367"/>
    </location>
    <ligand>
        <name>FAD</name>
        <dbReference type="ChEBI" id="CHEBI:57692"/>
    </ligand>
</feature>
<dbReference type="SUPFAM" id="SSF52425">
    <property type="entry name" value="Cryptochrome/photolyase, N-terminal domain"/>
    <property type="match status" value="1"/>
</dbReference>
<evidence type="ECO:0000256" key="5">
    <source>
        <dbReference type="PIRSR" id="PIRSR602081-2"/>
    </source>
</evidence>
<dbReference type="AlphaFoldDB" id="A0AAW7XNJ2"/>
<dbReference type="GO" id="GO:0003904">
    <property type="term" value="F:deoxyribodipyrimidine photo-lyase activity"/>
    <property type="evidence" value="ECO:0007669"/>
    <property type="project" value="UniProtKB-EC"/>
</dbReference>